<dbReference type="EMBL" id="JARJLG010000063">
    <property type="protein sequence ID" value="KAJ7755659.1"/>
    <property type="molecule type" value="Genomic_DNA"/>
</dbReference>
<dbReference type="AlphaFoldDB" id="A0AAD7J4U6"/>
<dbReference type="Proteomes" id="UP001215280">
    <property type="component" value="Unassembled WGS sequence"/>
</dbReference>
<organism evidence="2 3">
    <name type="scientific">Mycena maculata</name>
    <dbReference type="NCBI Taxonomy" id="230809"/>
    <lineage>
        <taxon>Eukaryota</taxon>
        <taxon>Fungi</taxon>
        <taxon>Dikarya</taxon>
        <taxon>Basidiomycota</taxon>
        <taxon>Agaricomycotina</taxon>
        <taxon>Agaricomycetes</taxon>
        <taxon>Agaricomycetidae</taxon>
        <taxon>Agaricales</taxon>
        <taxon>Marasmiineae</taxon>
        <taxon>Mycenaceae</taxon>
        <taxon>Mycena</taxon>
    </lineage>
</organism>
<proteinExistence type="predicted"/>
<dbReference type="Gene3D" id="3.20.20.80">
    <property type="entry name" value="Glycosidases"/>
    <property type="match status" value="1"/>
</dbReference>
<evidence type="ECO:0000313" key="2">
    <source>
        <dbReference type="EMBL" id="KAJ7755659.1"/>
    </source>
</evidence>
<reference evidence="2" key="1">
    <citation type="submission" date="2023-03" db="EMBL/GenBank/DDBJ databases">
        <title>Massive genome expansion in bonnet fungi (Mycena s.s.) driven by repeated elements and novel gene families across ecological guilds.</title>
        <authorList>
            <consortium name="Lawrence Berkeley National Laboratory"/>
            <person name="Harder C.B."/>
            <person name="Miyauchi S."/>
            <person name="Viragh M."/>
            <person name="Kuo A."/>
            <person name="Thoen E."/>
            <person name="Andreopoulos B."/>
            <person name="Lu D."/>
            <person name="Skrede I."/>
            <person name="Drula E."/>
            <person name="Henrissat B."/>
            <person name="Morin E."/>
            <person name="Kohler A."/>
            <person name="Barry K."/>
            <person name="LaButti K."/>
            <person name="Morin E."/>
            <person name="Salamov A."/>
            <person name="Lipzen A."/>
            <person name="Mereny Z."/>
            <person name="Hegedus B."/>
            <person name="Baldrian P."/>
            <person name="Stursova M."/>
            <person name="Weitz H."/>
            <person name="Taylor A."/>
            <person name="Grigoriev I.V."/>
            <person name="Nagy L.G."/>
            <person name="Martin F."/>
            <person name="Kauserud H."/>
        </authorList>
    </citation>
    <scope>NUCLEOTIDE SEQUENCE</scope>
    <source>
        <strain evidence="2">CBHHK188m</strain>
    </source>
</reference>
<evidence type="ECO:0000313" key="3">
    <source>
        <dbReference type="Proteomes" id="UP001215280"/>
    </source>
</evidence>
<feature type="chain" id="PRO_5042124636" evidence="1">
    <location>
        <begin position="22"/>
        <end position="171"/>
    </location>
</feature>
<name>A0AAD7J4U6_9AGAR</name>
<evidence type="ECO:0000256" key="1">
    <source>
        <dbReference type="SAM" id="SignalP"/>
    </source>
</evidence>
<keyword evidence="3" id="KW-1185">Reference proteome</keyword>
<feature type="signal peptide" evidence="1">
    <location>
        <begin position="1"/>
        <end position="21"/>
    </location>
</feature>
<sequence length="171" mass="18739">MLLLSVLFFSGLAALAPGGSSLRLPRQAETDGLQNMVVVTWDEYSLIINGSRVNVFSGDVHPYRSKSPSRRVSESHGSIAKRACKLTRRILRSLGFNAGSTTAGSSQRMYVLTLISAQGHDRRPRCYPGIRQRRRAARNGGGVDVQDRVTCTTFADKHVVMGVDDLNIYGD</sequence>
<feature type="non-terminal residue" evidence="2">
    <location>
        <position position="171"/>
    </location>
</feature>
<comment type="caution">
    <text evidence="2">The sequence shown here is derived from an EMBL/GenBank/DDBJ whole genome shotgun (WGS) entry which is preliminary data.</text>
</comment>
<keyword evidence="1" id="KW-0732">Signal</keyword>
<accession>A0AAD7J4U6</accession>
<protein>
    <submittedName>
        <fullName evidence="2">Uncharacterized protein</fullName>
    </submittedName>
</protein>
<gene>
    <name evidence="2" type="ORF">DFH07DRAFT_940794</name>
</gene>